<proteinExistence type="predicted"/>
<dbReference type="RefSeq" id="WP_108601330.1">
    <property type="nucleotide sequence ID" value="NZ_CP026604.1"/>
</dbReference>
<accession>A0A2S0VM22</accession>
<name>A0A2S0VM22_9ALTE</name>
<dbReference type="OrthoDB" id="1494793at2"/>
<organism evidence="1 2">
    <name type="scientific">Saccharobesus litoralis</name>
    <dbReference type="NCBI Taxonomy" id="2172099"/>
    <lineage>
        <taxon>Bacteria</taxon>
        <taxon>Pseudomonadati</taxon>
        <taxon>Pseudomonadota</taxon>
        <taxon>Gammaproteobacteria</taxon>
        <taxon>Alteromonadales</taxon>
        <taxon>Alteromonadaceae</taxon>
        <taxon>Saccharobesus</taxon>
    </lineage>
</organism>
<dbReference type="KEGG" id="cate:C2869_01790"/>
<keyword evidence="2" id="KW-1185">Reference proteome</keyword>
<reference evidence="1 2" key="1">
    <citation type="submission" date="2018-01" db="EMBL/GenBank/DDBJ databases">
        <title>Genome sequence of a Cantenovulum-like bacteria.</title>
        <authorList>
            <person name="Tan W.R."/>
            <person name="Lau N.-S."/>
            <person name="Go F."/>
            <person name="Amirul A.-A.A."/>
        </authorList>
    </citation>
    <scope>NUCLEOTIDE SEQUENCE [LARGE SCALE GENOMIC DNA]</scope>
    <source>
        <strain evidence="1 2">CCB-QB4</strain>
    </source>
</reference>
<evidence type="ECO:0000313" key="2">
    <source>
        <dbReference type="Proteomes" id="UP000244441"/>
    </source>
</evidence>
<protein>
    <submittedName>
        <fullName evidence="1">Uncharacterized protein</fullName>
    </submittedName>
</protein>
<evidence type="ECO:0000313" key="1">
    <source>
        <dbReference type="EMBL" id="AWB65253.1"/>
    </source>
</evidence>
<gene>
    <name evidence="1" type="ORF">C2869_01790</name>
</gene>
<dbReference type="Proteomes" id="UP000244441">
    <property type="component" value="Chromosome"/>
</dbReference>
<sequence length="136" mass="15074">MSTCSFLITQIDTEFVNDGSQGSPLVYAYNTANIEWGAICNKPSIPVNNFPILYTDSPIPTISFLQVATLRGQYQLYWNDGVDDQAIILLQDLTSTKPYPNNQTALWTGPKTNQNFKLVIDQTAPENESGIKLVAL</sequence>
<dbReference type="EMBL" id="CP026604">
    <property type="protein sequence ID" value="AWB65253.1"/>
    <property type="molecule type" value="Genomic_DNA"/>
</dbReference>
<dbReference type="AlphaFoldDB" id="A0A2S0VM22"/>